<dbReference type="InterPro" id="IPR001307">
    <property type="entry name" value="Thiosulphate_STrfase_CS"/>
</dbReference>
<dbReference type="Gene3D" id="3.40.250.10">
    <property type="entry name" value="Rhodanese-like domain"/>
    <property type="match status" value="1"/>
</dbReference>
<dbReference type="InterPro" id="IPR050229">
    <property type="entry name" value="GlpE_sulfurtransferase"/>
</dbReference>
<dbReference type="AlphaFoldDB" id="A0A1T4YQN1"/>
<organism evidence="3 4">
    <name type="scientific">Prosthecobacter debontii</name>
    <dbReference type="NCBI Taxonomy" id="48467"/>
    <lineage>
        <taxon>Bacteria</taxon>
        <taxon>Pseudomonadati</taxon>
        <taxon>Verrucomicrobiota</taxon>
        <taxon>Verrucomicrobiia</taxon>
        <taxon>Verrucomicrobiales</taxon>
        <taxon>Verrucomicrobiaceae</taxon>
        <taxon>Prosthecobacter</taxon>
    </lineage>
</organism>
<name>A0A1T4YQN1_9BACT</name>
<evidence type="ECO:0000313" key="3">
    <source>
        <dbReference type="EMBL" id="SKB04082.1"/>
    </source>
</evidence>
<dbReference type="PROSITE" id="PS50206">
    <property type="entry name" value="RHODANESE_3"/>
    <property type="match status" value="1"/>
</dbReference>
<dbReference type="InterPro" id="IPR036873">
    <property type="entry name" value="Rhodanese-like_dom_sf"/>
</dbReference>
<feature type="chain" id="PRO_5012527070" evidence="1">
    <location>
        <begin position="19"/>
        <end position="125"/>
    </location>
</feature>
<evidence type="ECO:0000259" key="2">
    <source>
        <dbReference type="PROSITE" id="PS50206"/>
    </source>
</evidence>
<dbReference type="GO" id="GO:0004792">
    <property type="term" value="F:thiosulfate-cyanide sulfurtransferase activity"/>
    <property type="evidence" value="ECO:0007669"/>
    <property type="project" value="InterPro"/>
</dbReference>
<dbReference type="SMART" id="SM00450">
    <property type="entry name" value="RHOD"/>
    <property type="match status" value="1"/>
</dbReference>
<feature type="signal peptide" evidence="1">
    <location>
        <begin position="1"/>
        <end position="18"/>
    </location>
</feature>
<evidence type="ECO:0000313" key="4">
    <source>
        <dbReference type="Proteomes" id="UP000190774"/>
    </source>
</evidence>
<evidence type="ECO:0000256" key="1">
    <source>
        <dbReference type="SAM" id="SignalP"/>
    </source>
</evidence>
<dbReference type="Pfam" id="PF00581">
    <property type="entry name" value="Rhodanese"/>
    <property type="match status" value="1"/>
</dbReference>
<dbReference type="InterPro" id="IPR001763">
    <property type="entry name" value="Rhodanese-like_dom"/>
</dbReference>
<dbReference type="OrthoDB" id="9800872at2"/>
<dbReference type="EMBL" id="FUYE01000016">
    <property type="protein sequence ID" value="SKB04082.1"/>
    <property type="molecule type" value="Genomic_DNA"/>
</dbReference>
<dbReference type="PANTHER" id="PTHR43031:SF1">
    <property type="entry name" value="PYRIDINE NUCLEOTIDE-DISULPHIDE OXIDOREDUCTASE"/>
    <property type="match status" value="1"/>
</dbReference>
<proteinExistence type="predicted"/>
<sequence length="125" mass="12965">MKKLLALALSLVAASAMAAEYPDISIADLKTAIAEKKVTVIDVNGSDSYAAGHVPGAIDFEAKGDDLSKVLPADKGALVVAYCGGPKCNAYKQAAKKAEALGYTNVKHLSAGISGWKEAKEDLEK</sequence>
<dbReference type="SUPFAM" id="SSF52821">
    <property type="entry name" value="Rhodanese/Cell cycle control phosphatase"/>
    <property type="match status" value="1"/>
</dbReference>
<protein>
    <submittedName>
        <fullName evidence="3">Rhodanese-related sulfurtransferase</fullName>
    </submittedName>
</protein>
<dbReference type="PANTHER" id="PTHR43031">
    <property type="entry name" value="FAD-DEPENDENT OXIDOREDUCTASE"/>
    <property type="match status" value="1"/>
</dbReference>
<gene>
    <name evidence="3" type="ORF">SAMN02745166_03962</name>
</gene>
<dbReference type="CDD" id="cd00158">
    <property type="entry name" value="RHOD"/>
    <property type="match status" value="1"/>
</dbReference>
<dbReference type="Proteomes" id="UP000190774">
    <property type="component" value="Unassembled WGS sequence"/>
</dbReference>
<reference evidence="4" key="1">
    <citation type="submission" date="2017-02" db="EMBL/GenBank/DDBJ databases">
        <authorList>
            <person name="Varghese N."/>
            <person name="Submissions S."/>
        </authorList>
    </citation>
    <scope>NUCLEOTIDE SEQUENCE [LARGE SCALE GENOMIC DNA]</scope>
    <source>
        <strain evidence="4">ATCC 700200</strain>
    </source>
</reference>
<accession>A0A1T4YQN1</accession>
<keyword evidence="1" id="KW-0732">Signal</keyword>
<dbReference type="STRING" id="48467.SAMN02745166_03962"/>
<keyword evidence="4" id="KW-1185">Reference proteome</keyword>
<dbReference type="PROSITE" id="PS00380">
    <property type="entry name" value="RHODANESE_1"/>
    <property type="match status" value="1"/>
</dbReference>
<keyword evidence="3" id="KW-0808">Transferase</keyword>
<dbReference type="RefSeq" id="WP_078815121.1">
    <property type="nucleotide sequence ID" value="NZ_FUYE01000016.1"/>
</dbReference>
<feature type="domain" description="Rhodanese" evidence="2">
    <location>
        <begin position="34"/>
        <end position="125"/>
    </location>
</feature>